<protein>
    <submittedName>
        <fullName evidence="1">Uncharacterized protein</fullName>
    </submittedName>
</protein>
<accession>A0A090E4X9</accession>
<gene>
    <name evidence="1" type="ORF">MPLDJ20_120051</name>
</gene>
<dbReference type="Proteomes" id="UP000046373">
    <property type="component" value="Unassembled WGS sequence"/>
</dbReference>
<proteinExistence type="predicted"/>
<evidence type="ECO:0000313" key="1">
    <source>
        <dbReference type="EMBL" id="CDX24554.1"/>
    </source>
</evidence>
<evidence type="ECO:0000313" key="2">
    <source>
        <dbReference type="Proteomes" id="UP000046373"/>
    </source>
</evidence>
<name>A0A090E4X9_MESPL</name>
<dbReference type="AlphaFoldDB" id="A0A090E4X9"/>
<organism evidence="1 2">
    <name type="scientific">Mesorhizobium plurifarium</name>
    <dbReference type="NCBI Taxonomy" id="69974"/>
    <lineage>
        <taxon>Bacteria</taxon>
        <taxon>Pseudomonadati</taxon>
        <taxon>Pseudomonadota</taxon>
        <taxon>Alphaproteobacteria</taxon>
        <taxon>Hyphomicrobiales</taxon>
        <taxon>Phyllobacteriaceae</taxon>
        <taxon>Mesorhizobium</taxon>
    </lineage>
</organism>
<reference evidence="1 2" key="1">
    <citation type="submission" date="2014-08" db="EMBL/GenBank/DDBJ databases">
        <authorList>
            <person name="Moulin Lionel"/>
        </authorList>
    </citation>
    <scope>NUCLEOTIDE SEQUENCE [LARGE SCALE GENOMIC DNA]</scope>
</reference>
<dbReference type="EMBL" id="CCNB01000004">
    <property type="protein sequence ID" value="CDX24554.1"/>
    <property type="molecule type" value="Genomic_DNA"/>
</dbReference>
<sequence length="61" mass="6556">MGTDAGARTLLRLAIRHLSRSARRGAADRRRHRLAHLGCVDIQVRPGLQMAASCASGAHVL</sequence>